<evidence type="ECO:0000256" key="1">
    <source>
        <dbReference type="SAM" id="MobiDB-lite"/>
    </source>
</evidence>
<keyword evidence="3" id="KW-1185">Reference proteome</keyword>
<organism evidence="2 3">
    <name type="scientific">Solanum commersonii</name>
    <name type="common">Commerson's wild potato</name>
    <name type="synonym">Commerson's nightshade</name>
    <dbReference type="NCBI Taxonomy" id="4109"/>
    <lineage>
        <taxon>Eukaryota</taxon>
        <taxon>Viridiplantae</taxon>
        <taxon>Streptophyta</taxon>
        <taxon>Embryophyta</taxon>
        <taxon>Tracheophyta</taxon>
        <taxon>Spermatophyta</taxon>
        <taxon>Magnoliopsida</taxon>
        <taxon>eudicotyledons</taxon>
        <taxon>Gunneridae</taxon>
        <taxon>Pentapetalae</taxon>
        <taxon>asterids</taxon>
        <taxon>lamiids</taxon>
        <taxon>Solanales</taxon>
        <taxon>Solanaceae</taxon>
        <taxon>Solanoideae</taxon>
        <taxon>Solaneae</taxon>
        <taxon>Solanum</taxon>
    </lineage>
</organism>
<dbReference type="OrthoDB" id="1933597at2759"/>
<dbReference type="AlphaFoldDB" id="A0A9J5X9A5"/>
<dbReference type="PANTHER" id="PTHR15503">
    <property type="entry name" value="LDOC1 RELATED"/>
    <property type="match status" value="1"/>
</dbReference>
<protein>
    <submittedName>
        <fullName evidence="2">Uncharacterized protein</fullName>
    </submittedName>
</protein>
<gene>
    <name evidence="2" type="ORF">H5410_045317</name>
</gene>
<dbReference type="Gene3D" id="2.40.70.10">
    <property type="entry name" value="Acid Proteases"/>
    <property type="match status" value="1"/>
</dbReference>
<dbReference type="EMBL" id="JACXVP010000009">
    <property type="protein sequence ID" value="KAG5584883.1"/>
    <property type="molecule type" value="Genomic_DNA"/>
</dbReference>
<comment type="caution">
    <text evidence="2">The sequence shown here is derived from an EMBL/GenBank/DDBJ whole genome shotgun (WGS) entry which is preliminary data.</text>
</comment>
<proteinExistence type="predicted"/>
<evidence type="ECO:0000313" key="2">
    <source>
        <dbReference type="EMBL" id="KAG5584883.1"/>
    </source>
</evidence>
<name>A0A9J5X9A5_SOLCO</name>
<dbReference type="PANTHER" id="PTHR15503:SF22">
    <property type="entry name" value="TRANSPOSON TY3-I GAG POLYPROTEIN"/>
    <property type="match status" value="1"/>
</dbReference>
<sequence>MEAPEALLSKLQMQSSVGEYLSQFEKLSNQTSDVSPPLMKHIFISGLHLDIKSDVLASRPSGLNAINLAAYKNKKNEKYQKGHRCSSPHQLLLLLADDDPIDAFPSDSSPPPSDSPPQDTSPENPSLLTISFQALLGGPHSSTLRFTGSMRGISTQILIDGGSTHIFIQPRAAKSLKLLIEPSFNFSVMVGNGQQLQCLGVIHGVSLTIQGFSFSTDFFVIDMYGADVAIGVVWLATLGPSLTDYVNRVFEFTLAGTYHSWVGDQGPSLAQINMSTLMRLTQTDSISYFLRLNLQSIAPIIPPTHPTDLYVLLNTYSDVFQSPKNLPLSQPQDHHIPLFPGVNPANVRPYRYPHFQ</sequence>
<feature type="region of interest" description="Disordered" evidence="1">
    <location>
        <begin position="103"/>
        <end position="124"/>
    </location>
</feature>
<dbReference type="Proteomes" id="UP000824120">
    <property type="component" value="Chromosome 9"/>
</dbReference>
<dbReference type="InterPro" id="IPR021109">
    <property type="entry name" value="Peptidase_aspartic_dom_sf"/>
</dbReference>
<dbReference type="CDD" id="cd00303">
    <property type="entry name" value="retropepsin_like"/>
    <property type="match status" value="1"/>
</dbReference>
<dbReference type="InterPro" id="IPR032567">
    <property type="entry name" value="RTL1-rel"/>
</dbReference>
<accession>A0A9J5X9A5</accession>
<reference evidence="2 3" key="1">
    <citation type="submission" date="2020-09" db="EMBL/GenBank/DDBJ databases">
        <title>De no assembly of potato wild relative species, Solanum commersonii.</title>
        <authorList>
            <person name="Cho K."/>
        </authorList>
    </citation>
    <scope>NUCLEOTIDE SEQUENCE [LARGE SCALE GENOMIC DNA]</scope>
    <source>
        <strain evidence="2">LZ3.2</strain>
        <tissue evidence="2">Leaf</tissue>
    </source>
</reference>
<dbReference type="SUPFAM" id="SSF50630">
    <property type="entry name" value="Acid proteases"/>
    <property type="match status" value="1"/>
</dbReference>
<dbReference type="Pfam" id="PF08284">
    <property type="entry name" value="RVP_2"/>
    <property type="match status" value="1"/>
</dbReference>
<evidence type="ECO:0000313" key="3">
    <source>
        <dbReference type="Proteomes" id="UP000824120"/>
    </source>
</evidence>